<comment type="caution">
    <text evidence="1">The sequence shown here is derived from an EMBL/GenBank/DDBJ whole genome shotgun (WGS) entry which is preliminary data.</text>
</comment>
<organism evidence="1 2">
    <name type="scientific">Diplocarpon coronariae</name>
    <dbReference type="NCBI Taxonomy" id="2795749"/>
    <lineage>
        <taxon>Eukaryota</taxon>
        <taxon>Fungi</taxon>
        <taxon>Dikarya</taxon>
        <taxon>Ascomycota</taxon>
        <taxon>Pezizomycotina</taxon>
        <taxon>Leotiomycetes</taxon>
        <taxon>Helotiales</taxon>
        <taxon>Drepanopezizaceae</taxon>
        <taxon>Diplocarpon</taxon>
    </lineage>
</organism>
<evidence type="ECO:0000313" key="1">
    <source>
        <dbReference type="EMBL" id="OWO99442.1"/>
    </source>
</evidence>
<accession>A0A218YVU7</accession>
<dbReference type="EMBL" id="MZNU01000358">
    <property type="protein sequence ID" value="OWO99442.1"/>
    <property type="molecule type" value="Genomic_DNA"/>
</dbReference>
<protein>
    <recommendedName>
        <fullName evidence="3">ABM domain-containing protein</fullName>
    </recommendedName>
</protein>
<name>A0A218YVU7_9HELO</name>
<dbReference type="InParanoid" id="A0A218YVU7"/>
<proteinExistence type="predicted"/>
<evidence type="ECO:0000313" key="2">
    <source>
        <dbReference type="Proteomes" id="UP000242519"/>
    </source>
</evidence>
<dbReference type="Proteomes" id="UP000242519">
    <property type="component" value="Unassembled WGS sequence"/>
</dbReference>
<sequence>MAITQITQFTASPTDEPLAAIAKAFESKDPNAPQHFVLGSQIQEEDTYHTLSQHVSLASSQAFLAQNPSANASFQSLHATFNTPLFAPGAPGTAPVIEYAQVFFPASKITPEFQAAIEADFLRFDAIMRRCLKGDVGLAYGWAEEELEHEDLDEGARSFLVLRGWESMAAFQGLLGAEEYREAIGILFDWQTPFSVWHVERKLSSGST</sequence>
<keyword evidence="2" id="KW-1185">Reference proteome</keyword>
<gene>
    <name evidence="1" type="ORF">B2J93_3883</name>
</gene>
<dbReference type="AlphaFoldDB" id="A0A218YVU7"/>
<evidence type="ECO:0008006" key="3">
    <source>
        <dbReference type="Google" id="ProtNLM"/>
    </source>
</evidence>
<reference evidence="1 2" key="1">
    <citation type="submission" date="2017-04" db="EMBL/GenBank/DDBJ databases">
        <title>Draft genome sequence of Marssonina coronaria NL1: causal agent of apple blotch.</title>
        <authorList>
            <person name="Cheng Q."/>
        </authorList>
    </citation>
    <scope>NUCLEOTIDE SEQUENCE [LARGE SCALE GENOMIC DNA]</scope>
    <source>
        <strain evidence="1 2">NL1</strain>
    </source>
</reference>
<dbReference type="OrthoDB" id="3830579at2759"/>